<evidence type="ECO:0000256" key="5">
    <source>
        <dbReference type="ARBA" id="ARBA00023306"/>
    </source>
</evidence>
<dbReference type="AlphaFoldDB" id="A0AAU9RFP9"/>
<dbReference type="GO" id="GO:0031298">
    <property type="term" value="C:replication fork protection complex"/>
    <property type="evidence" value="ECO:0007669"/>
    <property type="project" value="TreeGrafter"/>
</dbReference>
<dbReference type="GO" id="GO:0000076">
    <property type="term" value="P:DNA replication checkpoint signaling"/>
    <property type="evidence" value="ECO:0007669"/>
    <property type="project" value="UniProtKB-UniRule"/>
</dbReference>
<dbReference type="InterPro" id="IPR040038">
    <property type="entry name" value="TIPIN/Csm3/Swi3"/>
</dbReference>
<feature type="region of interest" description="Disordered" evidence="7">
    <location>
        <begin position="74"/>
        <end position="99"/>
    </location>
</feature>
<dbReference type="PANTHER" id="PTHR13220">
    <property type="entry name" value="TIMELESS INTERACTING-RELATED"/>
    <property type="match status" value="1"/>
</dbReference>
<organism evidence="9 10">
    <name type="scientific">Thlaspi arvense</name>
    <name type="common">Field penny-cress</name>
    <dbReference type="NCBI Taxonomy" id="13288"/>
    <lineage>
        <taxon>Eukaryota</taxon>
        <taxon>Viridiplantae</taxon>
        <taxon>Streptophyta</taxon>
        <taxon>Embryophyta</taxon>
        <taxon>Tracheophyta</taxon>
        <taxon>Spermatophyta</taxon>
        <taxon>Magnoliopsida</taxon>
        <taxon>eudicotyledons</taxon>
        <taxon>Gunneridae</taxon>
        <taxon>Pentapetalae</taxon>
        <taxon>rosids</taxon>
        <taxon>malvids</taxon>
        <taxon>Brassicales</taxon>
        <taxon>Brassicaceae</taxon>
        <taxon>Thlaspideae</taxon>
        <taxon>Thlaspi</taxon>
    </lineage>
</organism>
<dbReference type="GO" id="GO:0003677">
    <property type="term" value="F:DNA binding"/>
    <property type="evidence" value="ECO:0007669"/>
    <property type="project" value="TreeGrafter"/>
</dbReference>
<keyword evidence="5 6" id="KW-0131">Cell cycle</keyword>
<comment type="caution">
    <text evidence="9">The sequence shown here is derived from an EMBL/GenBank/DDBJ whole genome shotgun (WGS) entry which is preliminary data.</text>
</comment>
<feature type="domain" description="Chromosome segregation in meiosis protein 3" evidence="8">
    <location>
        <begin position="2"/>
        <end position="44"/>
    </location>
</feature>
<dbReference type="EMBL" id="CAJVSB020000088">
    <property type="protein sequence ID" value="CAH2041384.1"/>
    <property type="molecule type" value="Genomic_DNA"/>
</dbReference>
<feature type="region of interest" description="Disordered" evidence="7">
    <location>
        <begin position="183"/>
        <end position="205"/>
    </location>
</feature>
<gene>
    <name evidence="9" type="ORF">TAV2_LOCUS4430</name>
</gene>
<dbReference type="InterPro" id="IPR012923">
    <property type="entry name" value="Csm3"/>
</dbReference>
<dbReference type="GO" id="GO:0043111">
    <property type="term" value="P:replication fork arrest"/>
    <property type="evidence" value="ECO:0007669"/>
    <property type="project" value="TreeGrafter"/>
</dbReference>
<evidence type="ECO:0000259" key="8">
    <source>
        <dbReference type="Pfam" id="PF07962"/>
    </source>
</evidence>
<evidence type="ECO:0000256" key="4">
    <source>
        <dbReference type="ARBA" id="ARBA00023242"/>
    </source>
</evidence>
<evidence type="ECO:0000313" key="9">
    <source>
        <dbReference type="EMBL" id="CAH2041384.1"/>
    </source>
</evidence>
<keyword evidence="10" id="KW-1185">Reference proteome</keyword>
<keyword evidence="3 6" id="KW-0227">DNA damage</keyword>
<protein>
    <recommendedName>
        <fullName evidence="8">Chromosome segregation in meiosis protein 3 domain-containing protein</fullName>
    </recommendedName>
</protein>
<dbReference type="PANTHER" id="PTHR13220:SF11">
    <property type="entry name" value="TIMELESS-INTERACTING PROTEIN"/>
    <property type="match status" value="1"/>
</dbReference>
<evidence type="ECO:0000256" key="6">
    <source>
        <dbReference type="RuleBase" id="RU366049"/>
    </source>
</evidence>
<reference evidence="9 10" key="1">
    <citation type="submission" date="2022-03" db="EMBL/GenBank/DDBJ databases">
        <authorList>
            <person name="Nunn A."/>
            <person name="Chopra R."/>
            <person name="Nunn A."/>
            <person name="Contreras Garrido A."/>
        </authorList>
    </citation>
    <scope>NUCLEOTIDE SEQUENCE [LARGE SCALE GENOMIC DNA]</scope>
</reference>
<evidence type="ECO:0000313" key="10">
    <source>
        <dbReference type="Proteomes" id="UP000836841"/>
    </source>
</evidence>
<evidence type="ECO:0000256" key="3">
    <source>
        <dbReference type="ARBA" id="ARBA00022763"/>
    </source>
</evidence>
<dbReference type="GO" id="GO:0006974">
    <property type="term" value="P:DNA damage response"/>
    <property type="evidence" value="ECO:0007669"/>
    <property type="project" value="UniProtKB-KW"/>
</dbReference>
<dbReference type="GO" id="GO:0031297">
    <property type="term" value="P:replication fork processing"/>
    <property type="evidence" value="ECO:0007669"/>
    <property type="project" value="UniProtKB-UniRule"/>
</dbReference>
<proteinExistence type="inferred from homology"/>
<evidence type="ECO:0000256" key="1">
    <source>
        <dbReference type="ARBA" id="ARBA00004123"/>
    </source>
</evidence>
<keyword evidence="4 6" id="KW-0539">Nucleus</keyword>
<comment type="subcellular location">
    <subcellularLocation>
        <location evidence="1 6">Nucleus</location>
    </subcellularLocation>
</comment>
<dbReference type="Proteomes" id="UP000836841">
    <property type="component" value="Unassembled WGS sequence"/>
</dbReference>
<evidence type="ECO:0000256" key="7">
    <source>
        <dbReference type="SAM" id="MobiDB-lite"/>
    </source>
</evidence>
<sequence>MEVSDLGNLIGLYAEWHSHLLPYYSFDQFVHKVEQVGATRHVKRIPGKKGLGLTNNIFDFQTCLGGLREKVANGGDPTKLHESPSEDATNNDQVGEEINGGRGEERSCFCFCKGFIWEGLGPLECLEFHLTEVIAQVRVFASLVSLTIDARSARIFRSNCEQFEGVQVLLGYCGKAGRGHAKRATRDKGRAKPATGAKGSGEACN</sequence>
<comment type="similarity">
    <text evidence="2 6">Belongs to the CSM3 family.</text>
</comment>
<comment type="function">
    <text evidence="6">Plays an important role in the control of DNA replication and the maintenance of replication fork stability.</text>
</comment>
<name>A0AAU9RFP9_THLAR</name>
<dbReference type="Pfam" id="PF07962">
    <property type="entry name" value="Swi3"/>
    <property type="match status" value="1"/>
</dbReference>
<accession>A0AAU9RFP9</accession>
<evidence type="ECO:0000256" key="2">
    <source>
        <dbReference type="ARBA" id="ARBA00006075"/>
    </source>
</evidence>